<dbReference type="Proteomes" id="UP000243884">
    <property type="component" value="Unassembled WGS sequence"/>
</dbReference>
<keyword evidence="12" id="KW-1185">Reference proteome</keyword>
<evidence type="ECO:0000313" key="11">
    <source>
        <dbReference type="EMBL" id="SMC30193.1"/>
    </source>
</evidence>
<dbReference type="GO" id="GO:0005524">
    <property type="term" value="F:ATP binding"/>
    <property type="evidence" value="ECO:0007669"/>
    <property type="project" value="UniProtKB-KW"/>
</dbReference>
<evidence type="ECO:0000256" key="10">
    <source>
        <dbReference type="ARBA" id="ARBA00032441"/>
    </source>
</evidence>
<proteinExistence type="inferred from homology"/>
<dbReference type="GO" id="GO:0046872">
    <property type="term" value="F:metal ion binding"/>
    <property type="evidence" value="ECO:0007669"/>
    <property type="project" value="UniProtKB-KW"/>
</dbReference>
<dbReference type="GO" id="GO:0002949">
    <property type="term" value="P:tRNA threonylcarbamoyladenosine modification"/>
    <property type="evidence" value="ECO:0007669"/>
    <property type="project" value="InterPro"/>
</dbReference>
<dbReference type="GO" id="GO:0005737">
    <property type="term" value="C:cytoplasm"/>
    <property type="evidence" value="ECO:0007669"/>
    <property type="project" value="UniProtKB-SubCell"/>
</dbReference>
<comment type="similarity">
    <text evidence="2">Belongs to the TsaE family.</text>
</comment>
<dbReference type="Gene3D" id="3.40.50.300">
    <property type="entry name" value="P-loop containing nucleotide triphosphate hydrolases"/>
    <property type="match status" value="1"/>
</dbReference>
<evidence type="ECO:0000256" key="8">
    <source>
        <dbReference type="ARBA" id="ARBA00022840"/>
    </source>
</evidence>
<evidence type="ECO:0000256" key="5">
    <source>
        <dbReference type="ARBA" id="ARBA00022694"/>
    </source>
</evidence>
<sequence>MERQVTWMDEQATERFAQQLAELVQPGDVICLQGDLGAGKTTFTQYFGKGLGIKRAVKSPTYTIIREYEQGRIPLYHMDAYRLEETGAEGIGLWEYFDGDGVCVIEWPQFIVEDLPDDYLWVTIKKLSSSSRQVSLVSHGARSQAIIQCLED</sequence>
<dbReference type="PANTHER" id="PTHR33540:SF2">
    <property type="entry name" value="TRNA THREONYLCARBAMOYLADENOSINE BIOSYNTHESIS PROTEIN TSAE"/>
    <property type="match status" value="1"/>
</dbReference>
<reference evidence="12" key="1">
    <citation type="submission" date="2017-04" db="EMBL/GenBank/DDBJ databases">
        <authorList>
            <person name="Varghese N."/>
            <person name="Submissions S."/>
        </authorList>
    </citation>
    <scope>NUCLEOTIDE SEQUENCE [LARGE SCALE GENOMIC DNA]</scope>
    <source>
        <strain evidence="12">DSM 21500</strain>
    </source>
</reference>
<dbReference type="InterPro" id="IPR003442">
    <property type="entry name" value="T6A_TsaE"/>
</dbReference>
<dbReference type="OrthoDB" id="9815896at2"/>
<keyword evidence="4" id="KW-0963">Cytoplasm</keyword>
<dbReference type="PANTHER" id="PTHR33540">
    <property type="entry name" value="TRNA THREONYLCARBAMOYLADENOSINE BIOSYNTHESIS PROTEIN TSAE"/>
    <property type="match status" value="1"/>
</dbReference>
<organism evidence="11 12">
    <name type="scientific">Aerococcus suis</name>
    <dbReference type="NCBI Taxonomy" id="371602"/>
    <lineage>
        <taxon>Bacteria</taxon>
        <taxon>Bacillati</taxon>
        <taxon>Bacillota</taxon>
        <taxon>Bacilli</taxon>
        <taxon>Lactobacillales</taxon>
        <taxon>Aerococcaceae</taxon>
        <taxon>Aerococcus</taxon>
    </lineage>
</organism>
<comment type="subcellular location">
    <subcellularLocation>
        <location evidence="1">Cytoplasm</location>
    </subcellularLocation>
</comment>
<keyword evidence="9" id="KW-0460">Magnesium</keyword>
<evidence type="ECO:0000256" key="2">
    <source>
        <dbReference type="ARBA" id="ARBA00007599"/>
    </source>
</evidence>
<keyword evidence="8" id="KW-0067">ATP-binding</keyword>
<gene>
    <name evidence="11" type="ORF">SAMN04487984_0083</name>
</gene>
<evidence type="ECO:0000256" key="4">
    <source>
        <dbReference type="ARBA" id="ARBA00022490"/>
    </source>
</evidence>
<dbReference type="SUPFAM" id="SSF52540">
    <property type="entry name" value="P-loop containing nucleoside triphosphate hydrolases"/>
    <property type="match status" value="1"/>
</dbReference>
<evidence type="ECO:0000313" key="12">
    <source>
        <dbReference type="Proteomes" id="UP000243884"/>
    </source>
</evidence>
<keyword evidence="5" id="KW-0819">tRNA processing</keyword>
<evidence type="ECO:0000256" key="7">
    <source>
        <dbReference type="ARBA" id="ARBA00022741"/>
    </source>
</evidence>
<dbReference type="EMBL" id="FWXK01000001">
    <property type="protein sequence ID" value="SMC30193.1"/>
    <property type="molecule type" value="Genomic_DNA"/>
</dbReference>
<keyword evidence="7" id="KW-0547">Nucleotide-binding</keyword>
<dbReference type="AlphaFoldDB" id="A0A1W1Y206"/>
<name>A0A1W1Y206_9LACT</name>
<evidence type="ECO:0000256" key="6">
    <source>
        <dbReference type="ARBA" id="ARBA00022723"/>
    </source>
</evidence>
<dbReference type="STRING" id="371602.SAMN04487984_0083"/>
<evidence type="ECO:0000256" key="3">
    <source>
        <dbReference type="ARBA" id="ARBA00019010"/>
    </source>
</evidence>
<dbReference type="RefSeq" id="WP_084097700.1">
    <property type="nucleotide sequence ID" value="NZ_FWXK01000001.1"/>
</dbReference>
<dbReference type="Pfam" id="PF02367">
    <property type="entry name" value="TsaE"/>
    <property type="match status" value="1"/>
</dbReference>
<evidence type="ECO:0000256" key="1">
    <source>
        <dbReference type="ARBA" id="ARBA00004496"/>
    </source>
</evidence>
<dbReference type="InterPro" id="IPR027417">
    <property type="entry name" value="P-loop_NTPase"/>
</dbReference>
<evidence type="ECO:0000256" key="9">
    <source>
        <dbReference type="ARBA" id="ARBA00022842"/>
    </source>
</evidence>
<accession>A0A1W1Y206</accession>
<protein>
    <recommendedName>
        <fullName evidence="3">tRNA threonylcarbamoyladenosine biosynthesis protein TsaE</fullName>
    </recommendedName>
    <alternativeName>
        <fullName evidence="10">t(6)A37 threonylcarbamoyladenosine biosynthesis protein TsaE</fullName>
    </alternativeName>
</protein>
<dbReference type="NCBIfam" id="TIGR00150">
    <property type="entry name" value="T6A_YjeE"/>
    <property type="match status" value="1"/>
</dbReference>
<keyword evidence="6" id="KW-0479">Metal-binding</keyword>